<dbReference type="AlphaFoldDB" id="A0A7I7XQ50"/>
<dbReference type="GO" id="GO:0051920">
    <property type="term" value="F:peroxiredoxin activity"/>
    <property type="evidence" value="ECO:0007669"/>
    <property type="project" value="InterPro"/>
</dbReference>
<organism evidence="2 3">
    <name type="scientific">Mycolicibacterium madagascariense</name>
    <dbReference type="NCBI Taxonomy" id="212765"/>
    <lineage>
        <taxon>Bacteria</taxon>
        <taxon>Bacillati</taxon>
        <taxon>Actinomycetota</taxon>
        <taxon>Actinomycetes</taxon>
        <taxon>Mycobacteriales</taxon>
        <taxon>Mycobacteriaceae</taxon>
        <taxon>Mycolicibacterium</taxon>
    </lineage>
</organism>
<proteinExistence type="predicted"/>
<geneLocation type="plasmid" evidence="3">
    <name>pjcm13574 dna</name>
</geneLocation>
<dbReference type="PANTHER" id="PTHR34846:SF5">
    <property type="entry name" value="CARBOXYMUCONOLACTONE DECARBOXYLASE-LIKE DOMAIN-CONTAINING PROTEIN"/>
    <property type="match status" value="1"/>
</dbReference>
<accession>A0A7I7XQ50</accession>
<dbReference type="Proteomes" id="UP000466517">
    <property type="component" value="Plasmid pJCM13574"/>
</dbReference>
<sequence length="209" mass="23194">MTEEKEQRTSPRLAPIPADQWDDVAIAAIREAFPASAVEAFRSKGRAPNVLATMLHHPALAASFNRFGNVLLAEPAIGHRERELMLLRVAWRTRARYEWVHHVRLARTYGVDALDVAAIAKGDSGSWSPLERDLVAATDQLLDDYRIDDDTWGRLRGQLSDEQLVELPFIVGAYTCLAMAFNSWELQVEVGVNTSGVPPLPDRPAPASE</sequence>
<gene>
    <name evidence="2" type="ORF">MMAD_55590</name>
</gene>
<dbReference type="InterPro" id="IPR003779">
    <property type="entry name" value="CMD-like"/>
</dbReference>
<dbReference type="EMBL" id="AP022611">
    <property type="protein sequence ID" value="BBZ31264.1"/>
    <property type="molecule type" value="Genomic_DNA"/>
</dbReference>
<protein>
    <submittedName>
        <fullName evidence="2">Carboxymuconolactone decarboxylase</fullName>
    </submittedName>
</protein>
<dbReference type="InterPro" id="IPR029032">
    <property type="entry name" value="AhpD-like"/>
</dbReference>
<dbReference type="Gene3D" id="1.20.1290.10">
    <property type="entry name" value="AhpD-like"/>
    <property type="match status" value="1"/>
</dbReference>
<dbReference type="KEGG" id="mmag:MMAD_55590"/>
<keyword evidence="2" id="KW-0614">Plasmid</keyword>
<dbReference type="Pfam" id="PF02627">
    <property type="entry name" value="CMD"/>
    <property type="match status" value="1"/>
</dbReference>
<evidence type="ECO:0000313" key="2">
    <source>
        <dbReference type="EMBL" id="BBZ31264.1"/>
    </source>
</evidence>
<name>A0A7I7XQ50_9MYCO</name>
<keyword evidence="3" id="KW-1185">Reference proteome</keyword>
<evidence type="ECO:0000259" key="1">
    <source>
        <dbReference type="Pfam" id="PF02627"/>
    </source>
</evidence>
<reference evidence="2 3" key="1">
    <citation type="journal article" date="2019" name="Emerg. Microbes Infect.">
        <title>Comprehensive subspecies identification of 175 nontuberculous mycobacteria species based on 7547 genomic profiles.</title>
        <authorList>
            <person name="Matsumoto Y."/>
            <person name="Kinjo T."/>
            <person name="Motooka D."/>
            <person name="Nabeya D."/>
            <person name="Jung N."/>
            <person name="Uechi K."/>
            <person name="Horii T."/>
            <person name="Iida T."/>
            <person name="Fujita J."/>
            <person name="Nakamura S."/>
        </authorList>
    </citation>
    <scope>NUCLEOTIDE SEQUENCE [LARGE SCALE GENOMIC DNA]</scope>
    <source>
        <strain evidence="2 3">JCM 13574</strain>
        <plasmid evidence="3">pjcm13574 dna</plasmid>
    </source>
</reference>
<evidence type="ECO:0000313" key="3">
    <source>
        <dbReference type="Proteomes" id="UP000466517"/>
    </source>
</evidence>
<feature type="domain" description="Carboxymuconolactone decarboxylase-like" evidence="1">
    <location>
        <begin position="58"/>
        <end position="139"/>
    </location>
</feature>
<dbReference type="SUPFAM" id="SSF69118">
    <property type="entry name" value="AhpD-like"/>
    <property type="match status" value="1"/>
</dbReference>
<dbReference type="PANTHER" id="PTHR34846">
    <property type="entry name" value="4-CARBOXYMUCONOLACTONE DECARBOXYLASE FAMILY PROTEIN (AFU_ORTHOLOGUE AFUA_6G11590)"/>
    <property type="match status" value="1"/>
</dbReference>